<dbReference type="AlphaFoldDB" id="A0A1A8UFR4"/>
<dbReference type="GO" id="GO:0016301">
    <property type="term" value="F:kinase activity"/>
    <property type="evidence" value="ECO:0007669"/>
    <property type="project" value="UniProtKB-KW"/>
</dbReference>
<gene>
    <name evidence="1" type="primary">PTK2BB</name>
</gene>
<protein>
    <submittedName>
        <fullName evidence="1">Protein tyrosine kinase 2 beta, b</fullName>
    </submittedName>
</protein>
<organism evidence="1">
    <name type="scientific">Nothobranchius furzeri</name>
    <name type="common">Turquoise killifish</name>
    <dbReference type="NCBI Taxonomy" id="105023"/>
    <lineage>
        <taxon>Eukaryota</taxon>
        <taxon>Metazoa</taxon>
        <taxon>Chordata</taxon>
        <taxon>Craniata</taxon>
        <taxon>Vertebrata</taxon>
        <taxon>Euteleostomi</taxon>
        <taxon>Actinopterygii</taxon>
        <taxon>Neopterygii</taxon>
        <taxon>Teleostei</taxon>
        <taxon>Neoteleostei</taxon>
        <taxon>Acanthomorphata</taxon>
        <taxon>Ovalentaria</taxon>
        <taxon>Atherinomorphae</taxon>
        <taxon>Cyprinodontiformes</taxon>
        <taxon>Nothobranchiidae</taxon>
        <taxon>Nothobranchius</taxon>
    </lineage>
</organism>
<reference evidence="1" key="1">
    <citation type="submission" date="2016-05" db="EMBL/GenBank/DDBJ databases">
        <authorList>
            <person name="Lavstsen T."/>
            <person name="Jespersen J.S."/>
        </authorList>
    </citation>
    <scope>NUCLEOTIDE SEQUENCE</scope>
    <source>
        <tissue evidence="1">Brain</tissue>
    </source>
</reference>
<accession>A0A1A8UFR4</accession>
<evidence type="ECO:0000313" key="1">
    <source>
        <dbReference type="EMBL" id="SBS47149.1"/>
    </source>
</evidence>
<sequence length="35" mass="4045">MRDSMWRPSGGMTSGLDMFLLISCRNSKMTDLRFC</sequence>
<name>A0A1A8UFR4_NOTFU</name>
<keyword evidence="1" id="KW-0808">Transferase</keyword>
<dbReference type="EMBL" id="HAEJ01006692">
    <property type="protein sequence ID" value="SBS47149.1"/>
    <property type="molecule type" value="Transcribed_RNA"/>
</dbReference>
<feature type="non-terminal residue" evidence="1">
    <location>
        <position position="35"/>
    </location>
</feature>
<proteinExistence type="predicted"/>
<keyword evidence="1" id="KW-0418">Kinase</keyword>
<reference evidence="1" key="2">
    <citation type="submission" date="2016-06" db="EMBL/GenBank/DDBJ databases">
        <title>The genome of a short-lived fish provides insights into sex chromosome evolution and the genetic control of aging.</title>
        <authorList>
            <person name="Reichwald K."/>
            <person name="Felder M."/>
            <person name="Petzold A."/>
            <person name="Koch P."/>
            <person name="Groth M."/>
            <person name="Platzer M."/>
        </authorList>
    </citation>
    <scope>NUCLEOTIDE SEQUENCE</scope>
    <source>
        <tissue evidence="1">Brain</tissue>
    </source>
</reference>